<accession>A0ABV2Q672</accession>
<protein>
    <submittedName>
        <fullName evidence="2">2-iminobutanoate/2-iminopropanoate deaminase</fullName>
        <ecNumber evidence="2">3.5.99.10</ecNumber>
    </submittedName>
</protein>
<proteinExistence type="inferred from homology"/>
<dbReference type="InterPro" id="IPR035959">
    <property type="entry name" value="RutC-like_sf"/>
</dbReference>
<dbReference type="PANTHER" id="PTHR11803:SF58">
    <property type="entry name" value="PROTEIN HMF1-RELATED"/>
    <property type="match status" value="1"/>
</dbReference>
<dbReference type="PANTHER" id="PTHR11803">
    <property type="entry name" value="2-IMINOBUTANOATE/2-IMINOPROPANOATE DEAMINASE RIDA"/>
    <property type="match status" value="1"/>
</dbReference>
<dbReference type="Pfam" id="PF01042">
    <property type="entry name" value="Ribonuc_L-PSP"/>
    <property type="match status" value="1"/>
</dbReference>
<organism evidence="2 3">
    <name type="scientific">Ottowia thiooxydans</name>
    <dbReference type="NCBI Taxonomy" id="219182"/>
    <lineage>
        <taxon>Bacteria</taxon>
        <taxon>Pseudomonadati</taxon>
        <taxon>Pseudomonadota</taxon>
        <taxon>Betaproteobacteria</taxon>
        <taxon>Burkholderiales</taxon>
        <taxon>Comamonadaceae</taxon>
        <taxon>Ottowia</taxon>
    </lineage>
</organism>
<dbReference type="GO" id="GO:0120241">
    <property type="term" value="F:2-iminobutanoate/2-iminopropanoate deaminase"/>
    <property type="evidence" value="ECO:0007669"/>
    <property type="project" value="UniProtKB-EC"/>
</dbReference>
<evidence type="ECO:0000256" key="1">
    <source>
        <dbReference type="ARBA" id="ARBA00010552"/>
    </source>
</evidence>
<dbReference type="CDD" id="cd00448">
    <property type="entry name" value="YjgF_YER057c_UK114_family"/>
    <property type="match status" value="1"/>
</dbReference>
<evidence type="ECO:0000313" key="2">
    <source>
        <dbReference type="EMBL" id="MET4576529.1"/>
    </source>
</evidence>
<keyword evidence="2" id="KW-0378">Hydrolase</keyword>
<comment type="similarity">
    <text evidence="1">Belongs to the RutC family.</text>
</comment>
<comment type="caution">
    <text evidence="2">The sequence shown here is derived from an EMBL/GenBank/DDBJ whole genome shotgun (WGS) entry which is preliminary data.</text>
</comment>
<dbReference type="InterPro" id="IPR006175">
    <property type="entry name" value="YjgF/YER057c/UK114"/>
</dbReference>
<gene>
    <name evidence="2" type="ORF">ABIE13_001638</name>
</gene>
<name>A0ABV2Q672_9BURK</name>
<keyword evidence="3" id="KW-1185">Reference proteome</keyword>
<dbReference type="RefSeq" id="WP_354442605.1">
    <property type="nucleotide sequence ID" value="NZ_JBEPSH010000003.1"/>
</dbReference>
<dbReference type="Proteomes" id="UP001549320">
    <property type="component" value="Unassembled WGS sequence"/>
</dbReference>
<reference evidence="2 3" key="1">
    <citation type="submission" date="2024-06" db="EMBL/GenBank/DDBJ databases">
        <title>Sorghum-associated microbial communities from plants grown in Nebraska, USA.</title>
        <authorList>
            <person name="Schachtman D."/>
        </authorList>
    </citation>
    <scope>NUCLEOTIDE SEQUENCE [LARGE SCALE GENOMIC DNA]</scope>
    <source>
        <strain evidence="2 3">2709</strain>
    </source>
</reference>
<dbReference type="Gene3D" id="3.30.1330.40">
    <property type="entry name" value="RutC-like"/>
    <property type="match status" value="1"/>
</dbReference>
<dbReference type="SUPFAM" id="SSF55298">
    <property type="entry name" value="YjgF-like"/>
    <property type="match status" value="1"/>
</dbReference>
<sequence length="130" mass="13504">MESAPFWSIATPAGMAPPGGHYSHVASGGGLLFVSGQLPVAPDGTVLCDAPFEEQARQVLANVASAVKGGGSSLEKIVQVRVYITDISLWPAFNTIYAEWIGGTRPARAVVPVPTLHYGCSLEIEAVAAL</sequence>
<dbReference type="EC" id="3.5.99.10" evidence="2"/>
<dbReference type="EMBL" id="JBEPSH010000003">
    <property type="protein sequence ID" value="MET4576529.1"/>
    <property type="molecule type" value="Genomic_DNA"/>
</dbReference>
<evidence type="ECO:0000313" key="3">
    <source>
        <dbReference type="Proteomes" id="UP001549320"/>
    </source>
</evidence>